<name>A0AAV4M5N9_CAEEX</name>
<evidence type="ECO:0000256" key="1">
    <source>
        <dbReference type="SAM" id="MobiDB-lite"/>
    </source>
</evidence>
<feature type="compositionally biased region" description="Pro residues" evidence="1">
    <location>
        <begin position="1"/>
        <end position="10"/>
    </location>
</feature>
<dbReference type="Proteomes" id="UP001054945">
    <property type="component" value="Unassembled WGS sequence"/>
</dbReference>
<evidence type="ECO:0000313" key="2">
    <source>
        <dbReference type="EMBL" id="GIX67155.1"/>
    </source>
</evidence>
<sequence>MPSPSTPVLPPASKRKGWDGGWNDLKEYCVRGFPKKRSVSLLVKLINFSTRNSEQKISAGSKKTLFVLLKERYSFHEVVLRGWKTPLC</sequence>
<comment type="caution">
    <text evidence="2">The sequence shown here is derived from an EMBL/GenBank/DDBJ whole genome shotgun (WGS) entry which is preliminary data.</text>
</comment>
<proteinExistence type="predicted"/>
<dbReference type="AlphaFoldDB" id="A0AAV4M5N9"/>
<gene>
    <name evidence="2" type="ORF">CEXT_725941</name>
</gene>
<feature type="region of interest" description="Disordered" evidence="1">
    <location>
        <begin position="1"/>
        <end position="20"/>
    </location>
</feature>
<protein>
    <recommendedName>
        <fullName evidence="4">LAGLIDADG homing endonuclease</fullName>
    </recommendedName>
</protein>
<organism evidence="2 3">
    <name type="scientific">Caerostris extrusa</name>
    <name type="common">Bark spider</name>
    <name type="synonym">Caerostris bankana</name>
    <dbReference type="NCBI Taxonomy" id="172846"/>
    <lineage>
        <taxon>Eukaryota</taxon>
        <taxon>Metazoa</taxon>
        <taxon>Ecdysozoa</taxon>
        <taxon>Arthropoda</taxon>
        <taxon>Chelicerata</taxon>
        <taxon>Arachnida</taxon>
        <taxon>Araneae</taxon>
        <taxon>Araneomorphae</taxon>
        <taxon>Entelegynae</taxon>
        <taxon>Araneoidea</taxon>
        <taxon>Araneidae</taxon>
        <taxon>Caerostris</taxon>
    </lineage>
</organism>
<dbReference type="EMBL" id="BPLR01001855">
    <property type="protein sequence ID" value="GIX67155.1"/>
    <property type="molecule type" value="Genomic_DNA"/>
</dbReference>
<evidence type="ECO:0008006" key="4">
    <source>
        <dbReference type="Google" id="ProtNLM"/>
    </source>
</evidence>
<reference evidence="2 3" key="1">
    <citation type="submission" date="2021-06" db="EMBL/GenBank/DDBJ databases">
        <title>Caerostris extrusa draft genome.</title>
        <authorList>
            <person name="Kono N."/>
            <person name="Arakawa K."/>
        </authorList>
    </citation>
    <scope>NUCLEOTIDE SEQUENCE [LARGE SCALE GENOMIC DNA]</scope>
</reference>
<accession>A0AAV4M5N9</accession>
<keyword evidence="3" id="KW-1185">Reference proteome</keyword>
<evidence type="ECO:0000313" key="3">
    <source>
        <dbReference type="Proteomes" id="UP001054945"/>
    </source>
</evidence>